<dbReference type="EMBL" id="KJ538722">
    <property type="protein sequence ID" value="AHY84223.1"/>
    <property type="molecule type" value="Genomic_DNA"/>
</dbReference>
<protein>
    <submittedName>
        <fullName evidence="1">Uncharacterized protein</fullName>
    </submittedName>
</protein>
<name>A0A023ZXS6_9CAUD</name>
<evidence type="ECO:0000313" key="1">
    <source>
        <dbReference type="EMBL" id="AHY84223.1"/>
    </source>
</evidence>
<reference evidence="1 2" key="1">
    <citation type="submission" date="2014-03" db="EMBL/GenBank/DDBJ databases">
        <authorList>
            <person name="Bragg J."/>
            <person name="Chandler A.Y."/>
            <person name="Dehn A."/>
            <person name="Hefner M."/>
            <person name="Petersen P."/>
            <person name="Wilson J."/>
            <person name="Zeba F."/>
            <person name="Zegers G.P."/>
            <person name="Page S.T."/>
            <person name="Bradley K.W."/>
            <person name="Clarke D.Q."/>
            <person name="Lewis M.F."/>
            <person name="Barker L.P."/>
            <person name="Bailey C."/>
            <person name="Asai D.J."/>
            <person name="Garber M.L."/>
            <person name="Bowman C.A."/>
            <person name="Russell D.A."/>
            <person name="Pope W.H."/>
            <person name="Jacobs-Sera D."/>
            <person name="Hendrix R.W."/>
            <person name="Hatfull G.F."/>
        </authorList>
    </citation>
    <scope>NUCLEOTIDE SEQUENCE [LARGE SCALE GENOMIC DNA]</scope>
</reference>
<sequence length="51" mass="5844">MLTIGRIEHVVFNPYHGMAPIRFSRWQIRAICAWRDRVDADTYAAASGDHA</sequence>
<organism evidence="1 2">
    <name type="scientific">Mycobacterium phage HH92</name>
    <dbReference type="NCBI Taxonomy" id="1471543"/>
    <lineage>
        <taxon>Viruses</taxon>
        <taxon>Duplodnaviria</taxon>
        <taxon>Heunggongvirae</taxon>
        <taxon>Uroviricota</taxon>
        <taxon>Caudoviricetes</taxon>
        <taxon>Gilesvirus</taxon>
        <taxon>Gilesvirus giles</taxon>
    </lineage>
</organism>
<evidence type="ECO:0000313" key="2">
    <source>
        <dbReference type="Proteomes" id="UP000024437"/>
    </source>
</evidence>
<accession>A0A023ZXS6</accession>
<gene>
    <name evidence="1" type="primary">38</name>
    <name evidence="1" type="ORF">PBI_HH92_38</name>
</gene>
<dbReference type="Proteomes" id="UP000024437">
    <property type="component" value="Genome"/>
</dbReference>
<proteinExistence type="predicted"/>